<dbReference type="CDD" id="cd05931">
    <property type="entry name" value="FAAL"/>
    <property type="match status" value="1"/>
</dbReference>
<organism evidence="5 6">
    <name type="scientific">Paenibacillus anseongense</name>
    <dbReference type="NCBI Taxonomy" id="2682845"/>
    <lineage>
        <taxon>Bacteria</taxon>
        <taxon>Bacillati</taxon>
        <taxon>Bacillota</taxon>
        <taxon>Bacilli</taxon>
        <taxon>Bacillales</taxon>
        <taxon>Paenibacillaceae</taxon>
        <taxon>Paenibacillus</taxon>
    </lineage>
</organism>
<evidence type="ECO:0000313" key="6">
    <source>
        <dbReference type="Proteomes" id="UP000467637"/>
    </source>
</evidence>
<comment type="similarity">
    <text evidence="1">Belongs to the ATP-dependent AMP-binding enzyme family.</text>
</comment>
<evidence type="ECO:0000256" key="3">
    <source>
        <dbReference type="SAM" id="Phobius"/>
    </source>
</evidence>
<dbReference type="PANTHER" id="PTHR22754">
    <property type="entry name" value="DISCO-INTERACTING PROTEIN 2 DIP2 -RELATED"/>
    <property type="match status" value="1"/>
</dbReference>
<evidence type="ECO:0000259" key="4">
    <source>
        <dbReference type="Pfam" id="PF00501"/>
    </source>
</evidence>
<evidence type="ECO:0000256" key="1">
    <source>
        <dbReference type="ARBA" id="ARBA00006432"/>
    </source>
</evidence>
<evidence type="ECO:0000313" key="5">
    <source>
        <dbReference type="EMBL" id="MVQ37771.1"/>
    </source>
</evidence>
<keyword evidence="3" id="KW-0812">Transmembrane</keyword>
<keyword evidence="2" id="KW-0436">Ligase</keyword>
<gene>
    <name evidence="5" type="ORF">GON05_24410</name>
</gene>
<dbReference type="InterPro" id="IPR042099">
    <property type="entry name" value="ANL_N_sf"/>
</dbReference>
<dbReference type="InterPro" id="IPR020845">
    <property type="entry name" value="AMP-binding_CS"/>
</dbReference>
<keyword evidence="6" id="KW-1185">Reference proteome</keyword>
<sequence length="586" mass="65363">MESGIMKATIHSNLVDLLQYRALISPDLKMYTYLVDGENHEVSVTSAELNKRAMTIAAALHRRGSQYKTALLLYPPGLEFICGFMGCLYAGVIPIPAYPPHMRRPTPRLDAIIHNSNTKIALSTDKLIIDVLSSAEENSLLSQLEYMATDHLVSSGSFFCKPCVIDDLAFLQYTSGSTSDPKGVMVSHGNLMQNMSLIAKYFQLSETTRIVNWLPAYHDMGLIGQLLMSLYLGCELVYMSPVSFMQKPVRWLRAITKYHATYSGAPNFAYELCAEKFNPEVDGDIDLSSWALAFNGAEPVRKGTLDKFISTFVPYGFQATSFAPSYGLAEGTLYVSGYKQEQTYTALWVDVNQLEMDQVVLVAENSQNARAVVACGLVVPEQRTVIVNHKDGLLCNEGTVGEIWVSGPSVAKGYWANEEATQRSFHGELVHFPGEQFLRTGDLGFIQDNELYITGRIKDVLIVNGRNLYPQDIELSVQNCHPAVRKEYLAAFQRQCPDGSEEIVVVAELNREYRSRSKEQEDVGGKSAQLQSEVLAAAQRILWEQCEIHLNDLILIRTGTIPKTSSGKIQRALTKKWYETGELQRS</sequence>
<dbReference type="InterPro" id="IPR045851">
    <property type="entry name" value="AMP-bd_C_sf"/>
</dbReference>
<accession>A0ABW9UEK1</accession>
<reference evidence="5 6" key="1">
    <citation type="submission" date="2019-12" db="EMBL/GenBank/DDBJ databases">
        <authorList>
            <person name="Huq M.A."/>
        </authorList>
    </citation>
    <scope>NUCLEOTIDE SEQUENCE [LARGE SCALE GENOMIC DNA]</scope>
    <source>
        <strain evidence="5 6">MAH-34</strain>
    </source>
</reference>
<dbReference type="SUPFAM" id="SSF56801">
    <property type="entry name" value="Acetyl-CoA synthetase-like"/>
    <property type="match status" value="1"/>
</dbReference>
<dbReference type="EMBL" id="WSEM01000020">
    <property type="protein sequence ID" value="MVQ37771.1"/>
    <property type="molecule type" value="Genomic_DNA"/>
</dbReference>
<dbReference type="PANTHER" id="PTHR22754:SF32">
    <property type="entry name" value="DISCO-INTERACTING PROTEIN 2"/>
    <property type="match status" value="1"/>
</dbReference>
<dbReference type="InterPro" id="IPR040097">
    <property type="entry name" value="FAAL/FAAC"/>
</dbReference>
<dbReference type="Pfam" id="PF00501">
    <property type="entry name" value="AMP-binding"/>
    <property type="match status" value="1"/>
</dbReference>
<comment type="caution">
    <text evidence="5">The sequence shown here is derived from an EMBL/GenBank/DDBJ whole genome shotgun (WGS) entry which is preliminary data.</text>
</comment>
<name>A0ABW9UEK1_9BACL</name>
<feature type="domain" description="AMP-dependent synthetase/ligase" evidence="4">
    <location>
        <begin position="34"/>
        <end position="415"/>
    </location>
</feature>
<dbReference type="Proteomes" id="UP000467637">
    <property type="component" value="Unassembled WGS sequence"/>
</dbReference>
<keyword evidence="3" id="KW-1133">Transmembrane helix</keyword>
<proteinExistence type="inferred from homology"/>
<protein>
    <submittedName>
        <fullName evidence="5">AMP-binding protein</fullName>
    </submittedName>
</protein>
<evidence type="ECO:0000256" key="2">
    <source>
        <dbReference type="ARBA" id="ARBA00022598"/>
    </source>
</evidence>
<dbReference type="Gene3D" id="3.30.300.30">
    <property type="match status" value="1"/>
</dbReference>
<feature type="transmembrane region" description="Helical" evidence="3">
    <location>
        <begin position="71"/>
        <end position="92"/>
    </location>
</feature>
<dbReference type="Gene3D" id="3.40.50.12780">
    <property type="entry name" value="N-terminal domain of ligase-like"/>
    <property type="match status" value="1"/>
</dbReference>
<dbReference type="PROSITE" id="PS00455">
    <property type="entry name" value="AMP_BINDING"/>
    <property type="match status" value="1"/>
</dbReference>
<dbReference type="InterPro" id="IPR000873">
    <property type="entry name" value="AMP-dep_synth/lig_dom"/>
</dbReference>
<keyword evidence="3" id="KW-0472">Membrane</keyword>